<dbReference type="InterPro" id="IPR022136">
    <property type="entry name" value="DUF3668"/>
</dbReference>
<feature type="domain" description="DUF3668" evidence="1">
    <location>
        <begin position="2"/>
        <end position="70"/>
    </location>
</feature>
<dbReference type="AlphaFoldDB" id="A0A484GLE1"/>
<evidence type="ECO:0000313" key="3">
    <source>
        <dbReference type="Proteomes" id="UP000295264"/>
    </source>
</evidence>
<comment type="caution">
    <text evidence="2">The sequence shown here is derived from an EMBL/GenBank/DDBJ whole genome shotgun (WGS) entry which is preliminary data.</text>
</comment>
<dbReference type="Proteomes" id="UP000295264">
    <property type="component" value="Unassembled WGS sequence"/>
</dbReference>
<evidence type="ECO:0000313" key="2">
    <source>
        <dbReference type="EMBL" id="TEA36627.1"/>
    </source>
</evidence>
<gene>
    <name evidence="2" type="ORF">DBR06_SOUSAS12210031</name>
</gene>
<name>A0A484GLE1_SOUCH</name>
<dbReference type="EMBL" id="QWLN02005979">
    <property type="protein sequence ID" value="TEA36627.1"/>
    <property type="molecule type" value="Genomic_DNA"/>
</dbReference>
<evidence type="ECO:0000259" key="1">
    <source>
        <dbReference type="Pfam" id="PF12416"/>
    </source>
</evidence>
<feature type="non-terminal residue" evidence="2">
    <location>
        <position position="1"/>
    </location>
</feature>
<protein>
    <recommendedName>
        <fullName evidence="1">DUF3668 domain-containing protein</fullName>
    </recommendedName>
</protein>
<reference evidence="2 3" key="1">
    <citation type="journal article" date="2018" name="Genomics">
        <title>Molecular footprints of inshore aquatic adaptation in Indo-Pacific humpback dolphin (Sousa chinensis).</title>
        <authorList>
            <person name="Ming Y."/>
            <person name="Jian J."/>
            <person name="Yu F."/>
            <person name="Yu X."/>
            <person name="Wang J."/>
            <person name="Liu W."/>
        </authorList>
    </citation>
    <scope>NUCLEOTIDE SEQUENCE [LARGE SCALE GENOMIC DNA]</scope>
    <source>
        <strain evidence="2">MY-2018</strain>
        <tissue evidence="2">Skin</tissue>
    </source>
</reference>
<keyword evidence="3" id="KW-1185">Reference proteome</keyword>
<feature type="non-terminal residue" evidence="2">
    <location>
        <position position="75"/>
    </location>
</feature>
<organism evidence="2 3">
    <name type="scientific">Sousa chinensis</name>
    <name type="common">Indo-pacific humpbacked dolphin</name>
    <name type="synonym">Steno chinensis</name>
    <dbReference type="NCBI Taxonomy" id="103600"/>
    <lineage>
        <taxon>Eukaryota</taxon>
        <taxon>Metazoa</taxon>
        <taxon>Chordata</taxon>
        <taxon>Craniata</taxon>
        <taxon>Vertebrata</taxon>
        <taxon>Euteleostomi</taxon>
        <taxon>Mammalia</taxon>
        <taxon>Eutheria</taxon>
        <taxon>Laurasiatheria</taxon>
        <taxon>Artiodactyla</taxon>
        <taxon>Whippomorpha</taxon>
        <taxon>Cetacea</taxon>
        <taxon>Odontoceti</taxon>
        <taxon>Delphinidae</taxon>
        <taxon>Sousa</taxon>
    </lineage>
</organism>
<proteinExistence type="predicted"/>
<dbReference type="Pfam" id="PF12416">
    <property type="entry name" value="DUF3668"/>
    <property type="match status" value="1"/>
</dbReference>
<sequence length="75" mass="8644">FYPSLRHDVTNVPFNNLIDSSFEPERASVGKHGNIFPIYGSFQSKPQPHFCCEHPSFESTEITIMIFWKKGIVEI</sequence>
<accession>A0A484GLE1</accession>